<keyword evidence="1" id="KW-0472">Membrane</keyword>
<dbReference type="Proteomes" id="UP000289808">
    <property type="component" value="Unassembled WGS sequence"/>
</dbReference>
<feature type="transmembrane region" description="Helical" evidence="1">
    <location>
        <begin position="9"/>
        <end position="27"/>
    </location>
</feature>
<proteinExistence type="predicted"/>
<reference evidence="2" key="4">
    <citation type="submission" date="2024-06" db="EMBL/GenBank/DDBJ databases">
        <title>Vaginal Lactobacillus fatty acid response mechanisms reveal a metabolite-targeted strategy for bacterial vaginosis treatment.</title>
        <authorList>
            <person name="Zhu M."/>
            <person name="Blainey P.C."/>
            <person name="Bloom S.M."/>
            <person name="Kwon D.S."/>
        </authorList>
    </citation>
    <scope>NUCLEOTIDE SEQUENCE</scope>
    <source>
        <strain evidence="2">194_F1_1</strain>
    </source>
</reference>
<gene>
    <name evidence="2" type="ORF">ABVC42_09430</name>
    <name evidence="5" type="ORF">CEE75_09410</name>
    <name evidence="3" type="ORF">CYJ79_02295</name>
    <name evidence="4" type="ORF">ERD32_01620</name>
</gene>
<evidence type="ECO:0000313" key="4">
    <source>
        <dbReference type="EMBL" id="RXF59741.1"/>
    </source>
</evidence>
<feature type="transmembrane region" description="Helical" evidence="1">
    <location>
        <begin position="33"/>
        <end position="55"/>
    </location>
</feature>
<reference evidence="5 8" key="1">
    <citation type="submission" date="2017-06" db="EMBL/GenBank/DDBJ databases">
        <authorList>
            <person name="Swanenburg J."/>
            <person name="Kort R."/>
        </authorList>
    </citation>
    <scope>NUCLEOTIDE SEQUENCE [LARGE SCALE GENOMIC DNA]</scope>
    <source>
        <strain evidence="5 8">RL05</strain>
    </source>
</reference>
<dbReference type="Proteomes" id="UP001434419">
    <property type="component" value="Unassembled WGS sequence"/>
</dbReference>
<evidence type="ECO:0000256" key="1">
    <source>
        <dbReference type="SAM" id="Phobius"/>
    </source>
</evidence>
<dbReference type="AlphaFoldDB" id="A0A135ZGZ8"/>
<organism evidence="3 6">
    <name type="scientific">Lactobacillus crispatus</name>
    <dbReference type="NCBI Taxonomy" id="47770"/>
    <lineage>
        <taxon>Bacteria</taxon>
        <taxon>Bacillati</taxon>
        <taxon>Bacillota</taxon>
        <taxon>Bacilli</taxon>
        <taxon>Lactobacillales</taxon>
        <taxon>Lactobacillaceae</taxon>
        <taxon>Lactobacillus</taxon>
    </lineage>
</organism>
<name>A0A135ZGZ8_9LACO</name>
<dbReference type="EMBL" id="JBETVU010000012">
    <property type="protein sequence ID" value="MES5150123.1"/>
    <property type="molecule type" value="Genomic_DNA"/>
</dbReference>
<keyword evidence="9" id="KW-1185">Reference proteome</keyword>
<evidence type="ECO:0000313" key="6">
    <source>
        <dbReference type="Proteomes" id="UP000235119"/>
    </source>
</evidence>
<dbReference type="Proteomes" id="UP000295195">
    <property type="component" value="Unassembled WGS sequence"/>
</dbReference>
<sequence length="60" mass="6519">MLPEKKRQIGSIIGMLIMMAILVFANLGGTWSVLRITLLVIGVTGVIGSAIYRIIHILRG</sequence>
<accession>A0A135ZGZ8</accession>
<dbReference type="EMBL" id="SCLX01000006">
    <property type="protein sequence ID" value="RXF59741.1"/>
    <property type="molecule type" value="Genomic_DNA"/>
</dbReference>
<dbReference type="RefSeq" id="WP_005721008.1">
    <property type="nucleotide sequence ID" value="NZ_CAZZQD010000001.1"/>
</dbReference>
<dbReference type="Proteomes" id="UP000235119">
    <property type="component" value="Unassembled WGS sequence"/>
</dbReference>
<dbReference type="EMBL" id="PKIW01000006">
    <property type="protein sequence ID" value="PLT11963.1"/>
    <property type="molecule type" value="Genomic_DNA"/>
</dbReference>
<evidence type="ECO:0000313" key="2">
    <source>
        <dbReference type="EMBL" id="MES5150123.1"/>
    </source>
</evidence>
<evidence type="ECO:0000313" key="8">
    <source>
        <dbReference type="Proteomes" id="UP000295195"/>
    </source>
</evidence>
<comment type="caution">
    <text evidence="3">The sequence shown here is derived from an EMBL/GenBank/DDBJ whole genome shotgun (WGS) entry which is preliminary data.</text>
</comment>
<evidence type="ECO:0000313" key="9">
    <source>
        <dbReference type="Proteomes" id="UP001434419"/>
    </source>
</evidence>
<reference evidence="3 6" key="2">
    <citation type="submission" date="2017-12" db="EMBL/GenBank/DDBJ databases">
        <title>Phylogenetic diversity of female urinary microbiome.</title>
        <authorList>
            <person name="Thomas-White K."/>
            <person name="Wolfe A.J."/>
        </authorList>
    </citation>
    <scope>NUCLEOTIDE SEQUENCE [LARGE SCALE GENOMIC DNA]</scope>
    <source>
        <strain evidence="3 6">UMB0085</strain>
    </source>
</reference>
<evidence type="ECO:0000313" key="3">
    <source>
        <dbReference type="EMBL" id="PLT11963.1"/>
    </source>
</evidence>
<reference evidence="4 7" key="3">
    <citation type="submission" date="2019-01" db="EMBL/GenBank/DDBJ databases">
        <title>The genome sequence of Lactobacillus crispatus L49.</title>
        <authorList>
            <person name="Zhong J."/>
            <person name="Zhang J."/>
        </authorList>
    </citation>
    <scope>NUCLEOTIDE SEQUENCE [LARGE SCALE GENOMIC DNA]</scope>
    <source>
        <strain evidence="4 7">L49</strain>
    </source>
</reference>
<keyword evidence="1" id="KW-1133">Transmembrane helix</keyword>
<keyword evidence="1" id="KW-0812">Transmembrane</keyword>
<protein>
    <submittedName>
        <fullName evidence="3">Uncharacterized protein</fullName>
    </submittedName>
</protein>
<dbReference type="EMBL" id="NKLP01000169">
    <property type="protein sequence ID" value="TDN29871.1"/>
    <property type="molecule type" value="Genomic_DNA"/>
</dbReference>
<evidence type="ECO:0000313" key="5">
    <source>
        <dbReference type="EMBL" id="TDN29871.1"/>
    </source>
</evidence>
<evidence type="ECO:0000313" key="7">
    <source>
        <dbReference type="Proteomes" id="UP000289808"/>
    </source>
</evidence>